<gene>
    <name evidence="1" type="ORF">Q5Y72_15730</name>
</gene>
<dbReference type="Proteomes" id="UP001224997">
    <property type="component" value="Unassembled WGS sequence"/>
</dbReference>
<organism evidence="1 2">
    <name type="scientific">Paracoccus spongiarum</name>
    <dbReference type="NCBI Taxonomy" id="3064387"/>
    <lineage>
        <taxon>Bacteria</taxon>
        <taxon>Pseudomonadati</taxon>
        <taxon>Pseudomonadota</taxon>
        <taxon>Alphaproteobacteria</taxon>
        <taxon>Rhodobacterales</taxon>
        <taxon>Paracoccaceae</taxon>
        <taxon>Paracoccus</taxon>
    </lineage>
</organism>
<evidence type="ECO:0000313" key="1">
    <source>
        <dbReference type="EMBL" id="MDP5308534.1"/>
    </source>
</evidence>
<reference evidence="1 2" key="1">
    <citation type="submission" date="2023-08" db="EMBL/GenBank/DDBJ databases">
        <authorList>
            <person name="Park J.-S."/>
        </authorList>
    </citation>
    <scope>NUCLEOTIDE SEQUENCE [LARGE SCALE GENOMIC DNA]</scope>
    <source>
        <strain evidence="1 2">2205BS29-5</strain>
    </source>
</reference>
<dbReference type="Gene3D" id="2.150.10.10">
    <property type="entry name" value="Serralysin-like metalloprotease, C-terminal"/>
    <property type="match status" value="1"/>
</dbReference>
<proteinExistence type="predicted"/>
<dbReference type="EMBL" id="JAVAMQ010000018">
    <property type="protein sequence ID" value="MDP5308534.1"/>
    <property type="molecule type" value="Genomic_DNA"/>
</dbReference>
<dbReference type="PROSITE" id="PS00330">
    <property type="entry name" value="HEMOLYSIN_CALCIUM"/>
    <property type="match status" value="1"/>
</dbReference>
<dbReference type="Gene3D" id="2.160.20.160">
    <property type="match status" value="1"/>
</dbReference>
<protein>
    <submittedName>
        <fullName evidence="1">Calcium-binding protein</fullName>
    </submittedName>
</protein>
<comment type="caution">
    <text evidence="1">The sequence shown here is derived from an EMBL/GenBank/DDBJ whole genome shotgun (WGS) entry which is preliminary data.</text>
</comment>
<keyword evidence="2" id="KW-1185">Reference proteome</keyword>
<dbReference type="RefSeq" id="WP_305964378.1">
    <property type="nucleotide sequence ID" value="NZ_JAVAMQ010000018.1"/>
</dbReference>
<dbReference type="InterPro" id="IPR001343">
    <property type="entry name" value="Hemolysn_Ca-bd"/>
</dbReference>
<dbReference type="PRINTS" id="PR00313">
    <property type="entry name" value="CABNDNGRPT"/>
</dbReference>
<sequence length="509" mass="52870">MPTINGNTTIALDGVTPISVGGVQYYEWFDQFLDGAFFFAPNPGPVLTVNLSGEWNASTLRVSGQLAARINDAASGERRLEAILCRNEADDVITLTRTAVDVIRTGNGNDTVSLGGSFWVALLETGEGNDRVTLNNGRWLGAIDLGNGANRLVADDRGAGIESIRAFDGSDSITVRGGAGAIATGGGADVILTGLRYVGTINGGSGNDRITTGGDAQFVHGQDGNDIIATAAGGWSQVVAGEGGNDRLSVRGEATLIDGGDGRDVISTGAGWVGTIDSGSGADRVVLNRGGTNYVNLGRDADTLIVKAQADPDHRVIVAGSSSVSTPRDRDSDTVNLAAFRTAIQADLDSGYVNSNSGGMLLREIEHLVGGRQNDLLSGNHEDNRLSGGAGRDTLVGGAGADSLIGGAAADSFRFTSDVDSRADGILDFSRTQGDRIDLRGIDADESRGGDQNFAFLGARRFSGDEGELRAVRSAGQTTITGDTDGDRRADFIVILDDPLTMLERDFVL</sequence>
<dbReference type="InterPro" id="IPR018511">
    <property type="entry name" value="Hemolysin-typ_Ca-bd_CS"/>
</dbReference>
<dbReference type="SUPFAM" id="SSF51120">
    <property type="entry name" value="beta-Roll"/>
    <property type="match status" value="3"/>
</dbReference>
<evidence type="ECO:0000313" key="2">
    <source>
        <dbReference type="Proteomes" id="UP001224997"/>
    </source>
</evidence>
<name>A0ABT9JFJ4_9RHOB</name>
<dbReference type="InterPro" id="IPR011049">
    <property type="entry name" value="Serralysin-like_metalloprot_C"/>
</dbReference>
<dbReference type="Pfam" id="PF00353">
    <property type="entry name" value="HemolysinCabind"/>
    <property type="match status" value="4"/>
</dbReference>
<accession>A0ABT9JFJ4</accession>